<accession>A0A7I7QKU3</accession>
<dbReference type="KEGG" id="msei:MSEDJ_10640"/>
<evidence type="ECO:0000259" key="1">
    <source>
        <dbReference type="Pfam" id="PF01370"/>
    </source>
</evidence>
<gene>
    <name evidence="2" type="ORF">MSEDJ_10640</name>
</gene>
<dbReference type="Gene3D" id="3.90.25.10">
    <property type="entry name" value="UDP-galactose 4-epimerase, domain 1"/>
    <property type="match status" value="1"/>
</dbReference>
<dbReference type="InterPro" id="IPR001509">
    <property type="entry name" value="Epimerase_deHydtase"/>
</dbReference>
<dbReference type="InterPro" id="IPR036291">
    <property type="entry name" value="NAD(P)-bd_dom_sf"/>
</dbReference>
<dbReference type="PANTHER" id="PTHR43162">
    <property type="match status" value="1"/>
</dbReference>
<organism evidence="2 3">
    <name type="scientific">Mycolicibacterium sediminis</name>
    <dbReference type="NCBI Taxonomy" id="1286180"/>
    <lineage>
        <taxon>Bacteria</taxon>
        <taxon>Bacillati</taxon>
        <taxon>Actinomycetota</taxon>
        <taxon>Actinomycetes</taxon>
        <taxon>Mycobacteriales</taxon>
        <taxon>Mycobacteriaceae</taxon>
        <taxon>Mycolicibacterium</taxon>
    </lineage>
</organism>
<keyword evidence="3" id="KW-1185">Reference proteome</keyword>
<protein>
    <submittedName>
        <fullName evidence="2">Oxidoreductase</fullName>
    </submittedName>
</protein>
<evidence type="ECO:0000313" key="3">
    <source>
        <dbReference type="Proteomes" id="UP000467193"/>
    </source>
</evidence>
<reference evidence="2 3" key="1">
    <citation type="journal article" date="2019" name="Emerg. Microbes Infect.">
        <title>Comprehensive subspecies identification of 175 nontuberculous mycobacteria species based on 7547 genomic profiles.</title>
        <authorList>
            <person name="Matsumoto Y."/>
            <person name="Kinjo T."/>
            <person name="Motooka D."/>
            <person name="Nabeya D."/>
            <person name="Jung N."/>
            <person name="Uechi K."/>
            <person name="Horii T."/>
            <person name="Iida T."/>
            <person name="Fujita J."/>
            <person name="Nakamura S."/>
        </authorList>
    </citation>
    <scope>NUCLEOTIDE SEQUENCE [LARGE SCALE GENOMIC DNA]</scope>
    <source>
        <strain evidence="2 3">JCM 17899</strain>
    </source>
</reference>
<evidence type="ECO:0000313" key="2">
    <source>
        <dbReference type="EMBL" id="BBY26968.1"/>
    </source>
</evidence>
<dbReference type="Gene3D" id="3.40.50.720">
    <property type="entry name" value="NAD(P)-binding Rossmann-like Domain"/>
    <property type="match status" value="1"/>
</dbReference>
<dbReference type="Proteomes" id="UP000467193">
    <property type="component" value="Chromosome"/>
</dbReference>
<dbReference type="PANTHER" id="PTHR43162:SF1">
    <property type="entry name" value="PRESTALK A DIFFERENTIATION PROTEIN A"/>
    <property type="match status" value="1"/>
</dbReference>
<dbReference type="AlphaFoldDB" id="A0A7I7QKU3"/>
<dbReference type="SUPFAM" id="SSF51735">
    <property type="entry name" value="NAD(P)-binding Rossmann-fold domains"/>
    <property type="match status" value="1"/>
</dbReference>
<sequence length="283" mass="29297">MTGAPPRILVTGATGTVGSLVCGELTETGAVVVAAARSAATRFDWYDRESWGPALDGVTAVYLVAPSNDPAPETVMRPFLDLALASGVTRAVLQSSSLIESGGPTLGVVHAAVAETFPEWAVLRPSWFMQNFSGRHPHAESIRSSGVLTTATGGGSVGFIDARDIARVAAHALTSDVALNSDPILTGPAALSYDDVAKVIAHASGHPVAHVAIDVDQIRRIYTADGMPPDYAGMLAGLDALIADGAEDRVTDSVLRLTGVAPRSFEEFAAGIDWRVGSDVAIP</sequence>
<proteinExistence type="predicted"/>
<feature type="domain" description="NAD-dependent epimerase/dehydratase" evidence="1">
    <location>
        <begin position="8"/>
        <end position="66"/>
    </location>
</feature>
<name>A0A7I7QKU3_9MYCO</name>
<dbReference type="EMBL" id="AP022588">
    <property type="protein sequence ID" value="BBY26968.1"/>
    <property type="molecule type" value="Genomic_DNA"/>
</dbReference>
<dbReference type="Pfam" id="PF01370">
    <property type="entry name" value="Epimerase"/>
    <property type="match status" value="1"/>
</dbReference>
<dbReference type="InterPro" id="IPR051604">
    <property type="entry name" value="Ergot_Alk_Oxidoreductase"/>
</dbReference>
<dbReference type="RefSeq" id="WP_163795922.1">
    <property type="nucleotide sequence ID" value="NZ_AP022588.1"/>
</dbReference>